<dbReference type="SUPFAM" id="SSF50978">
    <property type="entry name" value="WD40 repeat-like"/>
    <property type="match status" value="1"/>
</dbReference>
<evidence type="ECO:0000256" key="4">
    <source>
        <dbReference type="PROSITE-ProRule" id="PRU00221"/>
    </source>
</evidence>
<dbReference type="GO" id="GO:0032040">
    <property type="term" value="C:small-subunit processome"/>
    <property type="evidence" value="ECO:0007669"/>
    <property type="project" value="TreeGrafter"/>
</dbReference>
<evidence type="ECO:0000256" key="5">
    <source>
        <dbReference type="SAM" id="MobiDB-lite"/>
    </source>
</evidence>
<dbReference type="GO" id="GO:0000028">
    <property type="term" value="P:ribosomal small subunit assembly"/>
    <property type="evidence" value="ECO:0007669"/>
    <property type="project" value="TreeGrafter"/>
</dbReference>
<evidence type="ECO:0000256" key="3">
    <source>
        <dbReference type="ARBA" id="ARBA00022737"/>
    </source>
</evidence>
<dbReference type="SMART" id="SM00320">
    <property type="entry name" value="WD40"/>
    <property type="match status" value="11"/>
</dbReference>
<dbReference type="InterPro" id="IPR011044">
    <property type="entry name" value="Quino_amine_DH_bsu"/>
</dbReference>
<organism evidence="7 8">
    <name type="scientific">Ceraceosorus bombacis</name>
    <dbReference type="NCBI Taxonomy" id="401625"/>
    <lineage>
        <taxon>Eukaryota</taxon>
        <taxon>Fungi</taxon>
        <taxon>Dikarya</taxon>
        <taxon>Basidiomycota</taxon>
        <taxon>Ustilaginomycotina</taxon>
        <taxon>Exobasidiomycetes</taxon>
        <taxon>Ceraceosorales</taxon>
        <taxon>Ceraceosoraceae</taxon>
        <taxon>Ceraceosorus</taxon>
    </lineage>
</organism>
<dbReference type="InterPro" id="IPR007148">
    <property type="entry name" value="SSU_processome_Utp12"/>
</dbReference>
<proteinExistence type="inferred from homology"/>
<dbReference type="PROSITE" id="PS00678">
    <property type="entry name" value="WD_REPEATS_1"/>
    <property type="match status" value="2"/>
</dbReference>
<dbReference type="PRINTS" id="PR00320">
    <property type="entry name" value="GPROTEINBRPT"/>
</dbReference>
<evidence type="ECO:0000256" key="1">
    <source>
        <dbReference type="ARBA" id="ARBA00010226"/>
    </source>
</evidence>
<evidence type="ECO:0000313" key="8">
    <source>
        <dbReference type="Proteomes" id="UP000054845"/>
    </source>
</evidence>
<dbReference type="GO" id="GO:0000462">
    <property type="term" value="P:maturation of SSU-rRNA from tricistronic rRNA transcript (SSU-rRNA, 5.8S rRNA, LSU-rRNA)"/>
    <property type="evidence" value="ECO:0007669"/>
    <property type="project" value="TreeGrafter"/>
</dbReference>
<dbReference type="SUPFAM" id="SSF50969">
    <property type="entry name" value="YVTN repeat-like/Quinoprotein amine dehydrogenase"/>
    <property type="match status" value="1"/>
</dbReference>
<name>A0A0P1BQG0_9BASI</name>
<dbReference type="CDD" id="cd00200">
    <property type="entry name" value="WD40"/>
    <property type="match status" value="2"/>
</dbReference>
<evidence type="ECO:0000313" key="7">
    <source>
        <dbReference type="EMBL" id="CEH18840.1"/>
    </source>
</evidence>
<dbReference type="InterPro" id="IPR015943">
    <property type="entry name" value="WD40/YVTN_repeat-like_dom_sf"/>
</dbReference>
<dbReference type="OrthoDB" id="3142434at2759"/>
<dbReference type="PANTHER" id="PTHR19858:SF0">
    <property type="entry name" value="PERIODIC TRYPTOPHAN PROTEIN 2 HOMOLOG"/>
    <property type="match status" value="1"/>
</dbReference>
<evidence type="ECO:0000256" key="2">
    <source>
        <dbReference type="ARBA" id="ARBA00022574"/>
    </source>
</evidence>
<feature type="region of interest" description="Disordered" evidence="5">
    <location>
        <begin position="189"/>
        <end position="209"/>
    </location>
</feature>
<reference evidence="7 8" key="1">
    <citation type="submission" date="2014-09" db="EMBL/GenBank/DDBJ databases">
        <authorList>
            <person name="Magalhaes I.L.F."/>
            <person name="Oliveira U."/>
            <person name="Santos F.R."/>
            <person name="Vidigal T.H.D.A."/>
            <person name="Brescovit A.D."/>
            <person name="Santos A.J."/>
        </authorList>
    </citation>
    <scope>NUCLEOTIDE SEQUENCE [LARGE SCALE GENOMIC DNA]</scope>
</reference>
<dbReference type="Pfam" id="PF00400">
    <property type="entry name" value="WD40"/>
    <property type="match status" value="7"/>
</dbReference>
<dbReference type="STRING" id="401625.A0A0P1BQG0"/>
<comment type="similarity">
    <text evidence="1">Belongs to the WD repeat PWP2 family.</text>
</comment>
<keyword evidence="8" id="KW-1185">Reference proteome</keyword>
<sequence>MRATSFALTNVLGSVYERGPICFTPDGSTLLSPTGNRLTLVNLQTQASRTLPVELRRTIANVALNPARPYIAILIDVDGRAVLVNLYAGAGGGGVALAHINFGAPVRAVRFTPDGKHLAVAHGSQIKVWQTPSTLTREFSPFVLHRTYTGHDNDVLSIQWSPSGQFFLTTSKDLSARLYSLDPIPFPSLPGTSTNGKRQPTKFRPKTFSGHRASVLSAHWSADERTIYTIGKDGSCFVWRIKPEEESEGEDEEKDADSDAEEKQNRAGPSTVSRSHDSRLELARARWGIAERHYFNAQSIGVNCADFHPESSLLVVGFVTGVFGLYTLADEGACTPLHTLSISSEKVAAVTFSPDGAWLAFGCAGLGQLLVWEWASESYILKQQGHYADVRCIAYSNDGQIAATGGDDGKVKLWNTTSGFCTATFTEHSATVAALEFASKGQVLFSASLDGTVRAWDLLRYRNFRTFTSPEPVQFGCLAVEPSGEVVAAGGGGAAADSFDIFTWNVQSGKILDVMGGHDGPVASLTFSPSGSGQLISASWDKTLKVWEAFRDASADTVGLTAEATCVAFRPDGGEICVATLDGQINFFDPRDGAKQLGILECRKDIAAGRRLDDKVTRQGNEGAACFTSLHYSADGRCVLAGGNSNWICLYDVRERVLLKRWTVSKDVGLDNTQDRLDSRRLTAAGPRELIDDISDEDELTTFERLDKSLPGAQRGDMSKRTTRKAARITSVRFSPTGRAWAAASTVGVLVYSLDPPTAAIGVGAHGGAAAAFDPLDLDMELTPASIIAACARGEALGALVGALRLGEAPLLAEVYEKVPVKDVPLVASQLPQVHVGAVLKLVAQQLHPQSNSPHVEFHLRWLAALLTTHGAFVRKRAKADLAPSLRLVAACLYELRANVKRTADENLYALLHVWDGMQRRGADQA</sequence>
<dbReference type="PROSITE" id="PS50294">
    <property type="entry name" value="WD_REPEATS_REGION"/>
    <property type="match status" value="5"/>
</dbReference>
<protein>
    <submittedName>
        <fullName evidence="7">WD40-repeat-containing subunit of the 18S rRNA processing complex</fullName>
    </submittedName>
</protein>
<feature type="repeat" description="WD" evidence="4">
    <location>
        <begin position="515"/>
        <end position="548"/>
    </location>
</feature>
<feature type="domain" description="Small-subunit processome Utp12" evidence="6">
    <location>
        <begin position="808"/>
        <end position="914"/>
    </location>
</feature>
<dbReference type="InterPro" id="IPR027145">
    <property type="entry name" value="PWP2"/>
</dbReference>
<keyword evidence="3" id="KW-0677">Repeat</keyword>
<feature type="repeat" description="WD" evidence="4">
    <location>
        <begin position="383"/>
        <end position="424"/>
    </location>
</feature>
<dbReference type="InterPro" id="IPR001680">
    <property type="entry name" value="WD40_rpt"/>
</dbReference>
<dbReference type="AlphaFoldDB" id="A0A0P1BQG0"/>
<dbReference type="PROSITE" id="PS50082">
    <property type="entry name" value="WD_REPEATS_2"/>
    <property type="match status" value="5"/>
</dbReference>
<feature type="compositionally biased region" description="Acidic residues" evidence="5">
    <location>
        <begin position="245"/>
        <end position="260"/>
    </location>
</feature>
<keyword evidence="2 4" id="KW-0853">WD repeat</keyword>
<dbReference type="Gene3D" id="2.130.10.10">
    <property type="entry name" value="YVTN repeat-like/Quinoprotein amine dehydrogenase"/>
    <property type="match status" value="4"/>
</dbReference>
<evidence type="ECO:0000259" key="6">
    <source>
        <dbReference type="Pfam" id="PF04003"/>
    </source>
</evidence>
<dbReference type="GO" id="GO:0034388">
    <property type="term" value="C:Pwp2p-containing subcomplex of 90S preribosome"/>
    <property type="evidence" value="ECO:0007669"/>
    <property type="project" value="TreeGrafter"/>
</dbReference>
<feature type="repeat" description="WD" evidence="4">
    <location>
        <begin position="208"/>
        <end position="249"/>
    </location>
</feature>
<dbReference type="InterPro" id="IPR019775">
    <property type="entry name" value="WD40_repeat_CS"/>
</dbReference>
<feature type="repeat" description="WD" evidence="4">
    <location>
        <begin position="425"/>
        <end position="466"/>
    </location>
</feature>
<dbReference type="PANTHER" id="PTHR19858">
    <property type="entry name" value="WD40 REPEAT PROTEIN"/>
    <property type="match status" value="1"/>
</dbReference>
<dbReference type="Pfam" id="PF04003">
    <property type="entry name" value="Utp12"/>
    <property type="match status" value="1"/>
</dbReference>
<dbReference type="InterPro" id="IPR036322">
    <property type="entry name" value="WD40_repeat_dom_sf"/>
</dbReference>
<feature type="repeat" description="WD" evidence="4">
    <location>
        <begin position="148"/>
        <end position="182"/>
    </location>
</feature>
<accession>A0A0P1BQG0</accession>
<dbReference type="InterPro" id="IPR020472">
    <property type="entry name" value="WD40_PAC1"/>
</dbReference>
<dbReference type="SUPFAM" id="SSF82171">
    <property type="entry name" value="DPP6 N-terminal domain-like"/>
    <property type="match status" value="1"/>
</dbReference>
<feature type="region of interest" description="Disordered" evidence="5">
    <location>
        <begin position="244"/>
        <end position="277"/>
    </location>
</feature>
<dbReference type="Proteomes" id="UP000054845">
    <property type="component" value="Unassembled WGS sequence"/>
</dbReference>
<dbReference type="EMBL" id="CCYA01000276">
    <property type="protein sequence ID" value="CEH18840.1"/>
    <property type="molecule type" value="Genomic_DNA"/>
</dbReference>